<accession>A0A7T8JYS5</accession>
<reference evidence="3" key="1">
    <citation type="submission" date="2021-01" db="EMBL/GenBank/DDBJ databases">
        <title>Caligus Genome Assembly.</title>
        <authorList>
            <person name="Gallardo-Escarate C."/>
        </authorList>
    </citation>
    <scope>NUCLEOTIDE SEQUENCE [LARGE SCALE GENOMIC DNA]</scope>
</reference>
<feature type="non-terminal residue" evidence="2">
    <location>
        <position position="156"/>
    </location>
</feature>
<gene>
    <name evidence="2" type="ORF">FKW44_019956</name>
</gene>
<sequence>VSRCSDGADRLREHWDKNDCAANNISSIAQCSNLDPVHIEWRTSDEPESQKSTSSSTSLSTGAIAASIVISVICVLLLLGLALGFVYLYGLAHPGGLAARFAYSMQRKYKQFDNDKSLTEKENQPKNEIMEKEFKTIENNNNNNSSSEDNSTVIAF</sequence>
<evidence type="ECO:0000313" key="2">
    <source>
        <dbReference type="EMBL" id="QQP39161.1"/>
    </source>
</evidence>
<name>A0A7T8JYS5_CALRO</name>
<feature type="region of interest" description="Disordered" evidence="1">
    <location>
        <begin position="137"/>
        <end position="156"/>
    </location>
</feature>
<evidence type="ECO:0000256" key="1">
    <source>
        <dbReference type="SAM" id="MobiDB-lite"/>
    </source>
</evidence>
<feature type="compositionally biased region" description="Low complexity" evidence="1">
    <location>
        <begin position="138"/>
        <end position="156"/>
    </location>
</feature>
<evidence type="ECO:0000313" key="3">
    <source>
        <dbReference type="Proteomes" id="UP000595437"/>
    </source>
</evidence>
<protein>
    <submittedName>
        <fullName evidence="2">Uncharacterized protein</fullName>
    </submittedName>
</protein>
<dbReference type="Proteomes" id="UP000595437">
    <property type="component" value="Chromosome 14"/>
</dbReference>
<dbReference type="EMBL" id="CP045903">
    <property type="protein sequence ID" value="QQP39161.1"/>
    <property type="molecule type" value="Genomic_DNA"/>
</dbReference>
<proteinExistence type="predicted"/>
<dbReference type="AlphaFoldDB" id="A0A7T8JYS5"/>
<organism evidence="2 3">
    <name type="scientific">Caligus rogercresseyi</name>
    <name type="common">Sea louse</name>
    <dbReference type="NCBI Taxonomy" id="217165"/>
    <lineage>
        <taxon>Eukaryota</taxon>
        <taxon>Metazoa</taxon>
        <taxon>Ecdysozoa</taxon>
        <taxon>Arthropoda</taxon>
        <taxon>Crustacea</taxon>
        <taxon>Multicrustacea</taxon>
        <taxon>Hexanauplia</taxon>
        <taxon>Copepoda</taxon>
        <taxon>Siphonostomatoida</taxon>
        <taxon>Caligidae</taxon>
        <taxon>Caligus</taxon>
    </lineage>
</organism>
<keyword evidence="3" id="KW-1185">Reference proteome</keyword>